<dbReference type="SUPFAM" id="SSF53335">
    <property type="entry name" value="S-adenosyl-L-methionine-dependent methyltransferases"/>
    <property type="match status" value="1"/>
</dbReference>
<organism evidence="1 2">
    <name type="scientific">Ziziphus jujuba var. spinosa</name>
    <dbReference type="NCBI Taxonomy" id="714518"/>
    <lineage>
        <taxon>Eukaryota</taxon>
        <taxon>Viridiplantae</taxon>
        <taxon>Streptophyta</taxon>
        <taxon>Embryophyta</taxon>
        <taxon>Tracheophyta</taxon>
        <taxon>Spermatophyta</taxon>
        <taxon>Magnoliopsida</taxon>
        <taxon>eudicotyledons</taxon>
        <taxon>Gunneridae</taxon>
        <taxon>Pentapetalae</taxon>
        <taxon>rosids</taxon>
        <taxon>fabids</taxon>
        <taxon>Rosales</taxon>
        <taxon>Rhamnaceae</taxon>
        <taxon>Paliureae</taxon>
        <taxon>Ziziphus</taxon>
    </lineage>
</organism>
<dbReference type="InterPro" id="IPR009902">
    <property type="entry name" value="DUF1442"/>
</dbReference>
<reference evidence="1" key="1">
    <citation type="journal article" date="2021" name="Front. Plant Sci.">
        <title>Chromosome-Scale Genome Assembly for Chinese Sour Jujube and Insights Into Its Genome Evolution and Domestication Signature.</title>
        <authorList>
            <person name="Shen L.-Y."/>
            <person name="Luo H."/>
            <person name="Wang X.-L."/>
            <person name="Wang X.-M."/>
            <person name="Qiu X.-J."/>
            <person name="Liu H."/>
            <person name="Zhou S.-S."/>
            <person name="Jia K.-H."/>
            <person name="Nie S."/>
            <person name="Bao Y.-T."/>
            <person name="Zhang R.-G."/>
            <person name="Yun Q.-Z."/>
            <person name="Chai Y.-H."/>
            <person name="Lu J.-Y."/>
            <person name="Li Y."/>
            <person name="Zhao S.-W."/>
            <person name="Mao J.-F."/>
            <person name="Jia S.-G."/>
            <person name="Mao Y.-M."/>
        </authorList>
    </citation>
    <scope>NUCLEOTIDE SEQUENCE</scope>
    <source>
        <strain evidence="1">AT0</strain>
        <tissue evidence="1">Leaf</tissue>
    </source>
</reference>
<dbReference type="Gene3D" id="3.40.50.150">
    <property type="entry name" value="Vaccinia Virus protein VP39"/>
    <property type="match status" value="1"/>
</dbReference>
<comment type="caution">
    <text evidence="1">The sequence shown here is derived from an EMBL/GenBank/DDBJ whole genome shotgun (WGS) entry which is preliminary data.</text>
</comment>
<evidence type="ECO:0000313" key="1">
    <source>
        <dbReference type="EMBL" id="KAH7519730.1"/>
    </source>
</evidence>
<dbReference type="OrthoDB" id="774871at2759"/>
<name>A0A978UXL4_ZIZJJ</name>
<proteinExistence type="predicted"/>
<sequence length="210" mass="23759">MEWSPQDAMKAYLQTLHLCKVQNNEERKTKVIEPRCIEFLSALAAGKRARLIVQVSAEGITPLTIALAVAAKQTGGQLVCILLQREQVEKSRAWVIGNDLEDVIELDYGNPCEVIDKYMSIDFAVIDCKFEDHLSLSKMMKLNPTGAVVVVANNLKAIRDRVPFIEVLEGEHRLESVTLPIGEGMELIRFGSVCKRQTRRYKRFHVTFEN</sequence>
<dbReference type="AlphaFoldDB" id="A0A978UXL4"/>
<dbReference type="Proteomes" id="UP000813462">
    <property type="component" value="Unassembled WGS sequence"/>
</dbReference>
<evidence type="ECO:0000313" key="2">
    <source>
        <dbReference type="Proteomes" id="UP000813462"/>
    </source>
</evidence>
<dbReference type="PANTHER" id="PTHR33593">
    <property type="entry name" value="DUF1442 FAMILY PROTEIN"/>
    <property type="match status" value="1"/>
</dbReference>
<dbReference type="InterPro" id="IPR029063">
    <property type="entry name" value="SAM-dependent_MTases_sf"/>
</dbReference>
<protein>
    <submittedName>
        <fullName evidence="1">Uncharacterized protein</fullName>
    </submittedName>
</protein>
<dbReference type="PANTHER" id="PTHR33593:SF16">
    <property type="entry name" value="OS08G0110600 PROTEIN"/>
    <property type="match status" value="1"/>
</dbReference>
<dbReference type="Pfam" id="PF07279">
    <property type="entry name" value="DUF1442"/>
    <property type="match status" value="1"/>
</dbReference>
<accession>A0A978UXL4</accession>
<dbReference type="EMBL" id="JAEACU010000008">
    <property type="protein sequence ID" value="KAH7519730.1"/>
    <property type="molecule type" value="Genomic_DNA"/>
</dbReference>
<gene>
    <name evidence="1" type="ORF">FEM48_Zijuj08G0068300</name>
</gene>